<dbReference type="InterPro" id="IPR010255">
    <property type="entry name" value="Haem_peroxidase_sf"/>
</dbReference>
<gene>
    <name evidence="2" type="ORF">HU200_031732</name>
</gene>
<reference evidence="2" key="1">
    <citation type="submission" date="2020-07" db="EMBL/GenBank/DDBJ databases">
        <title>Genome sequence and genetic diversity analysis of an under-domesticated orphan crop, white fonio (Digitaria exilis).</title>
        <authorList>
            <person name="Bennetzen J.L."/>
            <person name="Chen S."/>
            <person name="Ma X."/>
            <person name="Wang X."/>
            <person name="Yssel A.E.J."/>
            <person name="Chaluvadi S.R."/>
            <person name="Johnson M."/>
            <person name="Gangashetty P."/>
            <person name="Hamidou F."/>
            <person name="Sanogo M.D."/>
            <person name="Zwaenepoel A."/>
            <person name="Wallace J."/>
            <person name="Van De Peer Y."/>
            <person name="Van Deynze A."/>
        </authorList>
    </citation>
    <scope>NUCLEOTIDE SEQUENCE</scope>
    <source>
        <tissue evidence="2">Leaves</tissue>
    </source>
</reference>
<keyword evidence="1" id="KW-0106">Calcium</keyword>
<protein>
    <submittedName>
        <fullName evidence="2">Uncharacterized protein</fullName>
    </submittedName>
</protein>
<dbReference type="GO" id="GO:0006979">
    <property type="term" value="P:response to oxidative stress"/>
    <property type="evidence" value="ECO:0007669"/>
    <property type="project" value="InterPro"/>
</dbReference>
<dbReference type="EMBL" id="JACEFO010001776">
    <property type="protein sequence ID" value="KAF8704234.1"/>
    <property type="molecule type" value="Genomic_DNA"/>
</dbReference>
<name>A0A835BQ92_9POAL</name>
<dbReference type="GO" id="GO:0004601">
    <property type="term" value="F:peroxidase activity"/>
    <property type="evidence" value="ECO:0007669"/>
    <property type="project" value="InterPro"/>
</dbReference>
<proteinExistence type="predicted"/>
<keyword evidence="3" id="KW-1185">Reference proteome</keyword>
<evidence type="ECO:0000313" key="3">
    <source>
        <dbReference type="Proteomes" id="UP000636709"/>
    </source>
</evidence>
<dbReference type="Gene3D" id="1.10.520.10">
    <property type="match status" value="1"/>
</dbReference>
<dbReference type="GO" id="GO:0020037">
    <property type="term" value="F:heme binding"/>
    <property type="evidence" value="ECO:0007669"/>
    <property type="project" value="InterPro"/>
</dbReference>
<dbReference type="Gene3D" id="1.10.420.10">
    <property type="entry name" value="Peroxidase, domain 2"/>
    <property type="match status" value="1"/>
</dbReference>
<evidence type="ECO:0000256" key="1">
    <source>
        <dbReference type="ARBA" id="ARBA00022837"/>
    </source>
</evidence>
<dbReference type="Proteomes" id="UP000636709">
    <property type="component" value="Unassembled WGS sequence"/>
</dbReference>
<evidence type="ECO:0000313" key="2">
    <source>
        <dbReference type="EMBL" id="KAF8704234.1"/>
    </source>
</evidence>
<sequence length="158" mass="16759">MGPRCSFQCRSIRQSCAGRSFAGSRPWIEISGHGCPPVGGAGRISAGGEGGNGRYARGLANWTSPAPHTHVAEKLAREAVDEEDAAAQDVNDNAAEVEVDDAEAKEVNSTTRAKVAEFAQSQDVFFARRGESYARLTNLGDRTSADGEIWRTCSSVNG</sequence>
<comment type="caution">
    <text evidence="2">The sequence shown here is derived from an EMBL/GenBank/DDBJ whole genome shotgun (WGS) entry which is preliminary data.</text>
</comment>
<accession>A0A835BQ92</accession>
<dbReference type="SUPFAM" id="SSF48113">
    <property type="entry name" value="Heme-dependent peroxidases"/>
    <property type="match status" value="1"/>
</dbReference>
<organism evidence="2 3">
    <name type="scientific">Digitaria exilis</name>
    <dbReference type="NCBI Taxonomy" id="1010633"/>
    <lineage>
        <taxon>Eukaryota</taxon>
        <taxon>Viridiplantae</taxon>
        <taxon>Streptophyta</taxon>
        <taxon>Embryophyta</taxon>
        <taxon>Tracheophyta</taxon>
        <taxon>Spermatophyta</taxon>
        <taxon>Magnoliopsida</taxon>
        <taxon>Liliopsida</taxon>
        <taxon>Poales</taxon>
        <taxon>Poaceae</taxon>
        <taxon>PACMAD clade</taxon>
        <taxon>Panicoideae</taxon>
        <taxon>Panicodae</taxon>
        <taxon>Paniceae</taxon>
        <taxon>Anthephorinae</taxon>
        <taxon>Digitaria</taxon>
    </lineage>
</organism>
<dbReference type="AlphaFoldDB" id="A0A835BQ92"/>